<dbReference type="InterPro" id="IPR028098">
    <property type="entry name" value="Glyco_trans_4-like_N"/>
</dbReference>
<dbReference type="CDD" id="cd03801">
    <property type="entry name" value="GT4_PimA-like"/>
    <property type="match status" value="1"/>
</dbReference>
<comment type="caution">
    <text evidence="3">The sequence shown here is derived from an EMBL/GenBank/DDBJ whole genome shotgun (WGS) entry which is preliminary data.</text>
</comment>
<dbReference type="GO" id="GO:0016757">
    <property type="term" value="F:glycosyltransferase activity"/>
    <property type="evidence" value="ECO:0007669"/>
    <property type="project" value="InterPro"/>
</dbReference>
<dbReference type="PANTHER" id="PTHR45947">
    <property type="entry name" value="SULFOQUINOVOSYL TRANSFERASE SQD2"/>
    <property type="match status" value="1"/>
</dbReference>
<dbReference type="InterPro" id="IPR050194">
    <property type="entry name" value="Glycosyltransferase_grp1"/>
</dbReference>
<dbReference type="PANTHER" id="PTHR45947:SF3">
    <property type="entry name" value="SULFOQUINOVOSYL TRANSFERASE SQD2"/>
    <property type="match status" value="1"/>
</dbReference>
<dbReference type="Gene3D" id="3.40.50.2000">
    <property type="entry name" value="Glycogen Phosphorylase B"/>
    <property type="match status" value="2"/>
</dbReference>
<keyword evidence="4" id="KW-1185">Reference proteome</keyword>
<evidence type="ECO:0000313" key="4">
    <source>
        <dbReference type="Proteomes" id="UP000611762"/>
    </source>
</evidence>
<evidence type="ECO:0000313" key="3">
    <source>
        <dbReference type="EMBL" id="MBC8539375.1"/>
    </source>
</evidence>
<sequence length="402" mass="46828">MKVIILHRNSFDVIGGVESTIYYMAKELNNLGFEAIVVAKKRTDSVQQDNNNFCKVIRYKPSRYLKKATVLFHPYLEYKNAFKDLKNIILHEKPDFIISRDNLLSYAISHYYNSNKIVYIPLGVIKYYNLKRKETENIKSFILELIRYIQLKQESFFQLKALKKLKHIVVFSNNMKNQIYHAIGDTTKVSVVHPGVAEKFIPMNTEKTTIRDEFSIPTNKKIFLFVGRVVREKNIRMLIEAFKKSNYKDSYLIIVGGGDDLEYVKNMVEKLQLTKNVFFTGFRKDTELFYREASFFVLPSYYESFGNVILEAMASGTPVIGFKTEEGKTLTAVGELIENEKNGFVCENYSLNSLVRALNKAHTIYGTAEYKKMRKYCAESTRLNFSWNKFLKRILNVLQNEV</sequence>
<dbReference type="EMBL" id="JACRSU010000001">
    <property type="protein sequence ID" value="MBC8539375.1"/>
    <property type="molecule type" value="Genomic_DNA"/>
</dbReference>
<gene>
    <name evidence="3" type="ORF">H8698_00070</name>
</gene>
<accession>A0A926HXS6</accession>
<feature type="domain" description="Glycosyl transferase family 1" evidence="1">
    <location>
        <begin position="207"/>
        <end position="375"/>
    </location>
</feature>
<organism evidence="3 4">
    <name type="scientific">Congzhengia minquanensis</name>
    <dbReference type="NCBI Taxonomy" id="2763657"/>
    <lineage>
        <taxon>Bacteria</taxon>
        <taxon>Bacillati</taxon>
        <taxon>Bacillota</taxon>
        <taxon>Clostridia</taxon>
        <taxon>Eubacteriales</taxon>
        <taxon>Oscillospiraceae</taxon>
        <taxon>Congzhengia</taxon>
    </lineage>
</organism>
<feature type="domain" description="Glycosyltransferase subfamily 4-like N-terminal" evidence="2">
    <location>
        <begin position="14"/>
        <end position="196"/>
    </location>
</feature>
<dbReference type="RefSeq" id="WP_249310455.1">
    <property type="nucleotide sequence ID" value="NZ_JACRSU010000001.1"/>
</dbReference>
<dbReference type="AlphaFoldDB" id="A0A926HXS6"/>
<protein>
    <submittedName>
        <fullName evidence="3">Glycosyltransferase family 4 protein</fullName>
    </submittedName>
</protein>
<reference evidence="3" key="1">
    <citation type="submission" date="2020-08" db="EMBL/GenBank/DDBJ databases">
        <title>Genome public.</title>
        <authorList>
            <person name="Liu C."/>
            <person name="Sun Q."/>
        </authorList>
    </citation>
    <scope>NUCLEOTIDE SEQUENCE</scope>
    <source>
        <strain evidence="3">H8</strain>
    </source>
</reference>
<name>A0A926HXS6_9FIRM</name>
<evidence type="ECO:0000259" key="1">
    <source>
        <dbReference type="Pfam" id="PF00534"/>
    </source>
</evidence>
<evidence type="ECO:0000259" key="2">
    <source>
        <dbReference type="Pfam" id="PF13439"/>
    </source>
</evidence>
<dbReference type="Pfam" id="PF13439">
    <property type="entry name" value="Glyco_transf_4"/>
    <property type="match status" value="1"/>
</dbReference>
<dbReference type="Proteomes" id="UP000611762">
    <property type="component" value="Unassembled WGS sequence"/>
</dbReference>
<dbReference type="SUPFAM" id="SSF53756">
    <property type="entry name" value="UDP-Glycosyltransferase/glycogen phosphorylase"/>
    <property type="match status" value="1"/>
</dbReference>
<dbReference type="InterPro" id="IPR001296">
    <property type="entry name" value="Glyco_trans_1"/>
</dbReference>
<dbReference type="Pfam" id="PF00534">
    <property type="entry name" value="Glycos_transf_1"/>
    <property type="match status" value="1"/>
</dbReference>
<proteinExistence type="predicted"/>